<dbReference type="InterPro" id="IPR004358">
    <property type="entry name" value="Sig_transdc_His_kin-like_C"/>
</dbReference>
<dbReference type="EC" id="2.7.13.3" evidence="2"/>
<dbReference type="PANTHER" id="PTHR34220:SF9">
    <property type="entry name" value="SIGNAL TRANSDUCTION HISTIDINE KINASE INTERNAL REGION DOMAIN-CONTAINING PROTEIN"/>
    <property type="match status" value="1"/>
</dbReference>
<dbReference type="Pfam" id="PF06580">
    <property type="entry name" value="His_kinase"/>
    <property type="match status" value="1"/>
</dbReference>
<dbReference type="SMART" id="SM00387">
    <property type="entry name" value="HATPase_c"/>
    <property type="match status" value="1"/>
</dbReference>
<keyword evidence="3" id="KW-1133">Transmembrane helix</keyword>
<comment type="catalytic activity">
    <reaction evidence="1">
        <text>ATP + protein L-histidine = ADP + protein N-phospho-L-histidine.</text>
        <dbReference type="EC" id="2.7.13.3"/>
    </reaction>
</comment>
<dbReference type="RefSeq" id="WP_231059254.1">
    <property type="nucleotide sequence ID" value="NZ_JAJNOC010000005.1"/>
</dbReference>
<keyword evidence="5" id="KW-0418">Kinase</keyword>
<keyword evidence="3" id="KW-0812">Transmembrane</keyword>
<dbReference type="SUPFAM" id="SSF55874">
    <property type="entry name" value="ATPase domain of HSP90 chaperone/DNA topoisomerase II/histidine kinase"/>
    <property type="match status" value="1"/>
</dbReference>
<accession>A0ABS8Q880</accession>
<name>A0ABS8Q880_9BURK</name>
<keyword evidence="3" id="KW-0472">Membrane</keyword>
<evidence type="ECO:0000259" key="4">
    <source>
        <dbReference type="PROSITE" id="PS50109"/>
    </source>
</evidence>
<keyword evidence="5" id="KW-0808">Transferase</keyword>
<evidence type="ECO:0000256" key="2">
    <source>
        <dbReference type="ARBA" id="ARBA00012438"/>
    </source>
</evidence>
<sequence length="508" mass="55138">MSTLLTQAKSSLISVLLLSGLVLVALSGTVVAGMSLLAGWLPQDWNLPRREFGGILTLLAVQLVYIGFAVRFGRGRATAGLLTRYAMALQLQALAELLVLALTVVAVSGGMVLLIGLAGDHEAKRDLLTWIVEESNLLTALLFVLMLPGLTMLAGAWRLHALSRTPGAVLAAADGSLAQRELAAGADAGDLRHTLSTMLEGLTDRTRPGLGRLWYAAHPRLHVREVAGHPEYELVWSNCPMKLVVSLHEVEGGGQRVLARSVLRGGWHQVELFATPLDALAQMQYIDTQLLGPLRDQLAKVSAERQRDALRERAIETQLRILQAQIEPHFLFNTLANVRHLYRSSVEAGEDMMDHLIAYLRSAMDDLRAEDSTVVREMDLAMHYLAIMKIRMGDRLSYRFILPDELLQHPFPPAMLISLVENAIKHGIAGSERGEIVLSAGVAAGKLRLRVLDNGAGLSSVGGTGVGLSNIRQRLEAMFGSAAWLEVGAEPGAGFTATIVIPLQERKD</sequence>
<evidence type="ECO:0000313" key="6">
    <source>
        <dbReference type="Proteomes" id="UP001179361"/>
    </source>
</evidence>
<feature type="transmembrane region" description="Helical" evidence="3">
    <location>
        <begin position="137"/>
        <end position="157"/>
    </location>
</feature>
<evidence type="ECO:0000256" key="1">
    <source>
        <dbReference type="ARBA" id="ARBA00000085"/>
    </source>
</evidence>
<dbReference type="InterPro" id="IPR010559">
    <property type="entry name" value="Sig_transdc_His_kin_internal"/>
</dbReference>
<dbReference type="PRINTS" id="PR00344">
    <property type="entry name" value="BCTRLSENSOR"/>
</dbReference>
<protein>
    <recommendedName>
        <fullName evidence="2">histidine kinase</fullName>
        <ecNumber evidence="2">2.7.13.3</ecNumber>
    </recommendedName>
</protein>
<dbReference type="PANTHER" id="PTHR34220">
    <property type="entry name" value="SENSOR HISTIDINE KINASE YPDA"/>
    <property type="match status" value="1"/>
</dbReference>
<feature type="transmembrane region" description="Helical" evidence="3">
    <location>
        <begin position="12"/>
        <end position="40"/>
    </location>
</feature>
<dbReference type="InterPro" id="IPR005467">
    <property type="entry name" value="His_kinase_dom"/>
</dbReference>
<dbReference type="Gene3D" id="3.30.565.10">
    <property type="entry name" value="Histidine kinase-like ATPase, C-terminal domain"/>
    <property type="match status" value="1"/>
</dbReference>
<dbReference type="EMBL" id="JAJNOC010000005">
    <property type="protein sequence ID" value="MCD2517965.1"/>
    <property type="molecule type" value="Genomic_DNA"/>
</dbReference>
<dbReference type="Proteomes" id="UP001179361">
    <property type="component" value="Unassembled WGS sequence"/>
</dbReference>
<comment type="caution">
    <text evidence="5">The sequence shown here is derived from an EMBL/GenBank/DDBJ whole genome shotgun (WGS) entry which is preliminary data.</text>
</comment>
<dbReference type="InterPro" id="IPR050640">
    <property type="entry name" value="Bact_2-comp_sensor_kinase"/>
</dbReference>
<feature type="transmembrane region" description="Helical" evidence="3">
    <location>
        <begin position="52"/>
        <end position="72"/>
    </location>
</feature>
<dbReference type="PROSITE" id="PS50109">
    <property type="entry name" value="HIS_KIN"/>
    <property type="match status" value="1"/>
</dbReference>
<dbReference type="Pfam" id="PF02518">
    <property type="entry name" value="HATPase_c"/>
    <property type="match status" value="1"/>
</dbReference>
<keyword evidence="6" id="KW-1185">Reference proteome</keyword>
<proteinExistence type="predicted"/>
<feature type="transmembrane region" description="Helical" evidence="3">
    <location>
        <begin position="93"/>
        <end position="117"/>
    </location>
</feature>
<evidence type="ECO:0000313" key="5">
    <source>
        <dbReference type="EMBL" id="MCD2517965.1"/>
    </source>
</evidence>
<dbReference type="InterPro" id="IPR003594">
    <property type="entry name" value="HATPase_dom"/>
</dbReference>
<gene>
    <name evidence="5" type="ORF">LQ564_16760</name>
</gene>
<organism evidence="5 6">
    <name type="scientific">Massilia phyllostachyos</name>
    <dbReference type="NCBI Taxonomy" id="2898585"/>
    <lineage>
        <taxon>Bacteria</taxon>
        <taxon>Pseudomonadati</taxon>
        <taxon>Pseudomonadota</taxon>
        <taxon>Betaproteobacteria</taxon>
        <taxon>Burkholderiales</taxon>
        <taxon>Oxalobacteraceae</taxon>
        <taxon>Telluria group</taxon>
        <taxon>Massilia</taxon>
    </lineage>
</organism>
<reference evidence="5" key="1">
    <citation type="submission" date="2021-11" db="EMBL/GenBank/DDBJ databases">
        <title>The complete genome of Massilia sp sp. G4R7.</title>
        <authorList>
            <person name="Liu L."/>
            <person name="Yue J."/>
            <person name="Yuan J."/>
            <person name="Yang F."/>
            <person name="Li L."/>
        </authorList>
    </citation>
    <scope>NUCLEOTIDE SEQUENCE</scope>
    <source>
        <strain evidence="5">G4R7</strain>
    </source>
</reference>
<feature type="domain" description="Histidine kinase" evidence="4">
    <location>
        <begin position="415"/>
        <end position="505"/>
    </location>
</feature>
<dbReference type="GO" id="GO:0016301">
    <property type="term" value="F:kinase activity"/>
    <property type="evidence" value="ECO:0007669"/>
    <property type="project" value="UniProtKB-KW"/>
</dbReference>
<dbReference type="InterPro" id="IPR036890">
    <property type="entry name" value="HATPase_C_sf"/>
</dbReference>
<evidence type="ECO:0000256" key="3">
    <source>
        <dbReference type="SAM" id="Phobius"/>
    </source>
</evidence>